<dbReference type="RefSeq" id="WP_095510091.1">
    <property type="nucleotide sequence ID" value="NZ_MQWD01000001.1"/>
</dbReference>
<organism evidence="6 7">
    <name type="scientific">Rubrivirga marina</name>
    <dbReference type="NCBI Taxonomy" id="1196024"/>
    <lineage>
        <taxon>Bacteria</taxon>
        <taxon>Pseudomonadati</taxon>
        <taxon>Rhodothermota</taxon>
        <taxon>Rhodothermia</taxon>
        <taxon>Rhodothermales</taxon>
        <taxon>Rubricoccaceae</taxon>
        <taxon>Rubrivirga</taxon>
    </lineage>
</organism>
<dbReference type="Proteomes" id="UP000216339">
    <property type="component" value="Unassembled WGS sequence"/>
</dbReference>
<accession>A0A271IYY9</accession>
<feature type="transmembrane region" description="Helical" evidence="4">
    <location>
        <begin position="30"/>
        <end position="46"/>
    </location>
</feature>
<reference evidence="6 7" key="1">
    <citation type="submission" date="2016-11" db="EMBL/GenBank/DDBJ databases">
        <title>Study of marine rhodopsin-containing bacteria.</title>
        <authorList>
            <person name="Yoshizawa S."/>
            <person name="Kumagai Y."/>
            <person name="Kogure K."/>
        </authorList>
    </citation>
    <scope>NUCLEOTIDE SEQUENCE [LARGE SCALE GENOMIC DNA]</scope>
    <source>
        <strain evidence="6 7">SAORIC-28</strain>
    </source>
</reference>
<feature type="transmembrane region" description="Helical" evidence="4">
    <location>
        <begin position="131"/>
        <end position="153"/>
    </location>
</feature>
<feature type="transmembrane region" description="Helical" evidence="4">
    <location>
        <begin position="58"/>
        <end position="77"/>
    </location>
</feature>
<keyword evidence="2" id="KW-0238">DNA-binding</keyword>
<feature type="transmembrane region" description="Helical" evidence="4">
    <location>
        <begin position="173"/>
        <end position="195"/>
    </location>
</feature>
<dbReference type="AlphaFoldDB" id="A0A271IYY9"/>
<keyword evidence="4" id="KW-0472">Membrane</keyword>
<sequence length="375" mass="40465">MEAVYLIGAAQGVFLAAVLASRGSLPNRLLAGLVLAFSVDLAVAVYHASEAALRHPALIGLDLPIAFLYGPLLYLYVRAFADGTARLRPSDAWHLAPFVVAALFFVPLFLRTGPEKLAILADPSRALQTQALVVINPLKMLHGAVYLALSVAVLRRAVRQSGEAPAEHVRLRWLQILMAGVVAMLGLSVVLYVLGGRDSVVGMDPDAPFDDLTLLAVTVFVYAIGYFGLRQPEITTAAALAPDEEPSAEPYARSGMTAGEAAGYRDRLVALMETEHLYRRGDLTLPDLAGALGVTPHNLTEVLSTQLGQTFYEVVNGYRVREVQARLADPAYADWTVLAIGMEAGFNAKSSFNAAFKRHVGMTPSEYRRRHAEAV</sequence>
<keyword evidence="3" id="KW-0804">Transcription</keyword>
<dbReference type="PANTHER" id="PTHR43280">
    <property type="entry name" value="ARAC-FAMILY TRANSCRIPTIONAL REGULATOR"/>
    <property type="match status" value="1"/>
</dbReference>
<feature type="transmembrane region" description="Helical" evidence="4">
    <location>
        <begin position="207"/>
        <end position="229"/>
    </location>
</feature>
<evidence type="ECO:0000256" key="3">
    <source>
        <dbReference type="ARBA" id="ARBA00023163"/>
    </source>
</evidence>
<dbReference type="InterPro" id="IPR020449">
    <property type="entry name" value="Tscrpt_reg_AraC-type_HTH"/>
</dbReference>
<evidence type="ECO:0000256" key="4">
    <source>
        <dbReference type="SAM" id="Phobius"/>
    </source>
</evidence>
<feature type="domain" description="HTH araC/xylS-type" evidence="5">
    <location>
        <begin position="266"/>
        <end position="370"/>
    </location>
</feature>
<evidence type="ECO:0000256" key="1">
    <source>
        <dbReference type="ARBA" id="ARBA00023015"/>
    </source>
</evidence>
<comment type="caution">
    <text evidence="6">The sequence shown here is derived from an EMBL/GenBank/DDBJ whole genome shotgun (WGS) entry which is preliminary data.</text>
</comment>
<dbReference type="PANTHER" id="PTHR43280:SF29">
    <property type="entry name" value="ARAC-FAMILY TRANSCRIPTIONAL REGULATOR"/>
    <property type="match status" value="1"/>
</dbReference>
<evidence type="ECO:0000313" key="6">
    <source>
        <dbReference type="EMBL" id="PAP76433.1"/>
    </source>
</evidence>
<dbReference type="OrthoDB" id="9779074at2"/>
<dbReference type="EMBL" id="MQWD01000001">
    <property type="protein sequence ID" value="PAP76433.1"/>
    <property type="molecule type" value="Genomic_DNA"/>
</dbReference>
<dbReference type="SMART" id="SM00342">
    <property type="entry name" value="HTH_ARAC"/>
    <property type="match status" value="1"/>
</dbReference>
<evidence type="ECO:0000259" key="5">
    <source>
        <dbReference type="PROSITE" id="PS01124"/>
    </source>
</evidence>
<gene>
    <name evidence="6" type="ORF">BSZ37_08260</name>
</gene>
<dbReference type="PROSITE" id="PS00041">
    <property type="entry name" value="HTH_ARAC_FAMILY_1"/>
    <property type="match status" value="1"/>
</dbReference>
<dbReference type="GO" id="GO:0043565">
    <property type="term" value="F:sequence-specific DNA binding"/>
    <property type="evidence" value="ECO:0007669"/>
    <property type="project" value="InterPro"/>
</dbReference>
<name>A0A271IYY9_9BACT</name>
<proteinExistence type="predicted"/>
<dbReference type="PROSITE" id="PS01124">
    <property type="entry name" value="HTH_ARAC_FAMILY_2"/>
    <property type="match status" value="1"/>
</dbReference>
<keyword evidence="1" id="KW-0805">Transcription regulation</keyword>
<evidence type="ECO:0000256" key="2">
    <source>
        <dbReference type="ARBA" id="ARBA00023125"/>
    </source>
</evidence>
<dbReference type="InterPro" id="IPR009057">
    <property type="entry name" value="Homeodomain-like_sf"/>
</dbReference>
<dbReference type="PRINTS" id="PR00032">
    <property type="entry name" value="HTHARAC"/>
</dbReference>
<keyword evidence="4" id="KW-0812">Transmembrane</keyword>
<dbReference type="Gene3D" id="1.10.10.60">
    <property type="entry name" value="Homeodomain-like"/>
    <property type="match status" value="1"/>
</dbReference>
<keyword evidence="7" id="KW-1185">Reference proteome</keyword>
<dbReference type="InterPro" id="IPR018060">
    <property type="entry name" value="HTH_AraC"/>
</dbReference>
<dbReference type="SUPFAM" id="SSF46689">
    <property type="entry name" value="Homeodomain-like"/>
    <property type="match status" value="1"/>
</dbReference>
<protein>
    <recommendedName>
        <fullName evidence="5">HTH araC/xylS-type domain-containing protein</fullName>
    </recommendedName>
</protein>
<dbReference type="GO" id="GO:0003700">
    <property type="term" value="F:DNA-binding transcription factor activity"/>
    <property type="evidence" value="ECO:0007669"/>
    <property type="project" value="InterPro"/>
</dbReference>
<feature type="transmembrane region" description="Helical" evidence="4">
    <location>
        <begin position="92"/>
        <end position="110"/>
    </location>
</feature>
<dbReference type="Pfam" id="PF12833">
    <property type="entry name" value="HTH_18"/>
    <property type="match status" value="1"/>
</dbReference>
<dbReference type="InterPro" id="IPR018062">
    <property type="entry name" value="HTH_AraC-typ_CS"/>
</dbReference>
<keyword evidence="4" id="KW-1133">Transmembrane helix</keyword>
<evidence type="ECO:0000313" key="7">
    <source>
        <dbReference type="Proteomes" id="UP000216339"/>
    </source>
</evidence>